<dbReference type="GO" id="GO:0019265">
    <property type="term" value="P:glycine biosynthetic process, by transamination of glyoxylate"/>
    <property type="evidence" value="ECO:0007669"/>
    <property type="project" value="TreeGrafter"/>
</dbReference>
<dbReference type="EMBL" id="BDGX01000045">
    <property type="protein sequence ID" value="GAV54810.1"/>
    <property type="molecule type" value="Genomic_DNA"/>
</dbReference>
<comment type="similarity">
    <text evidence="2 9">Belongs to the class-V pyridoxal-phosphate-dependent aminotransferase family.</text>
</comment>
<accession>A0A1Q3AGM0</accession>
<dbReference type="InterPro" id="IPR015424">
    <property type="entry name" value="PyrdxlP-dep_Trfase"/>
</dbReference>
<evidence type="ECO:0000256" key="1">
    <source>
        <dbReference type="ARBA" id="ARBA00001933"/>
    </source>
</evidence>
<dbReference type="InterPro" id="IPR024169">
    <property type="entry name" value="SP_NH2Trfase/AEP_transaminase"/>
</dbReference>
<evidence type="ECO:0000256" key="4">
    <source>
        <dbReference type="ARBA" id="ARBA00022576"/>
    </source>
</evidence>
<feature type="domain" description="Aminotransferase class V" evidence="11">
    <location>
        <begin position="25"/>
        <end position="333"/>
    </location>
</feature>
<reference evidence="12 13" key="1">
    <citation type="submission" date="2016-08" db="EMBL/GenBank/DDBJ databases">
        <title>Draft genome sequence of allopolyploid Zygosaccharomyces rouxii.</title>
        <authorList>
            <person name="Watanabe J."/>
            <person name="Uehara K."/>
            <person name="Mogi Y."/>
            <person name="Tsukioka Y."/>
        </authorList>
    </citation>
    <scope>NUCLEOTIDE SEQUENCE [LARGE SCALE GENOMIC DNA]</scope>
    <source>
        <strain evidence="12 13">NBRC 110957</strain>
    </source>
</reference>
<dbReference type="Gene3D" id="3.40.640.10">
    <property type="entry name" value="Type I PLP-dependent aspartate aminotransferase-like (Major domain)"/>
    <property type="match status" value="1"/>
</dbReference>
<dbReference type="InterPro" id="IPR000192">
    <property type="entry name" value="Aminotrans_V_dom"/>
</dbReference>
<name>A0A1Q3AGM0_ZYGRO</name>
<evidence type="ECO:0000256" key="8">
    <source>
        <dbReference type="PIRSR" id="PIRSR000524-50"/>
    </source>
</evidence>
<dbReference type="InterPro" id="IPR015422">
    <property type="entry name" value="PyrdxlP-dep_Trfase_small"/>
</dbReference>
<dbReference type="PROSITE" id="PS00595">
    <property type="entry name" value="AA_TRANSFER_CLASS_5"/>
    <property type="match status" value="1"/>
</dbReference>
<organism evidence="12 13">
    <name type="scientific">Zygosaccharomyces rouxii</name>
    <dbReference type="NCBI Taxonomy" id="4956"/>
    <lineage>
        <taxon>Eukaryota</taxon>
        <taxon>Fungi</taxon>
        <taxon>Dikarya</taxon>
        <taxon>Ascomycota</taxon>
        <taxon>Saccharomycotina</taxon>
        <taxon>Saccharomycetes</taxon>
        <taxon>Saccharomycetales</taxon>
        <taxon>Saccharomycetaceae</taxon>
        <taxon>Zygosaccharomyces</taxon>
    </lineage>
</organism>
<keyword evidence="6 8" id="KW-0663">Pyridoxal phosphate</keyword>
<dbReference type="OrthoDB" id="7403325at2759"/>
<keyword evidence="5" id="KW-0808">Transferase</keyword>
<evidence type="ECO:0000256" key="9">
    <source>
        <dbReference type="RuleBase" id="RU004075"/>
    </source>
</evidence>
<keyword evidence="4" id="KW-0032">Aminotransferase</keyword>
<evidence type="ECO:0000256" key="3">
    <source>
        <dbReference type="ARBA" id="ARBA00013049"/>
    </source>
</evidence>
<feature type="modified residue" description="N6-(pyridoxal phosphate)lysine" evidence="8">
    <location>
        <position position="193"/>
    </location>
</feature>
<proteinExistence type="inferred from homology"/>
<dbReference type="PIRSF" id="PIRSF000524">
    <property type="entry name" value="SPT"/>
    <property type="match status" value="1"/>
</dbReference>
<dbReference type="GO" id="GO:0004760">
    <property type="term" value="F:L-serine-pyruvate transaminase activity"/>
    <property type="evidence" value="ECO:0007669"/>
    <property type="project" value="TreeGrafter"/>
</dbReference>
<dbReference type="AlphaFoldDB" id="A0A1Q3AGM0"/>
<dbReference type="FunFam" id="3.90.1150.10:FF:000049">
    <property type="entry name" value="Alanine-glyoxylate aminotransferase 1"/>
    <property type="match status" value="1"/>
</dbReference>
<dbReference type="GO" id="GO:0008453">
    <property type="term" value="F:alanine-glyoxylate transaminase activity"/>
    <property type="evidence" value="ECO:0007669"/>
    <property type="project" value="UniProtKB-EC"/>
</dbReference>
<sequence>MVDTLLIPGPIVMSANVQKALGSPSVAHTSPEFVAVISRVLQNTRKVFKADSKKGQPYVLAGSGTFGWDIAASNLIHPSEKALVLSTGFFCDSFAECLKLYGADVDKLDAPVGGVVDSAEIESQLRKHNYRMITITQVDTSTAVLMDVKRIADVVHRVSPETLIVVDGVCSIGCEEFEFDKWGIDYALTASQKALGAPPGLSVSMISQRALEFALNPETPTRSFFGSLKRWTPVMQGYESGKGAYFATPAVQLVNSLDVALEEILQDTLEKRWEQHKKTSDWLKSKLTDELNLKSVSEPQVSANGLTAVYVDEPPKVTSYLKQNGVVIAGGIHREIGPKYIRVGHMGVSAIDSKLDHIPRVYDLIKQAVH</sequence>
<feature type="binding site" evidence="7">
    <location>
        <position position="342"/>
    </location>
    <ligand>
        <name>substrate</name>
    </ligand>
</feature>
<dbReference type="Proteomes" id="UP000187013">
    <property type="component" value="Unassembled WGS sequence"/>
</dbReference>
<dbReference type="FunFam" id="3.40.640.10:FF:000027">
    <property type="entry name" value="Serine--pyruvate aminotransferase, mitochondrial"/>
    <property type="match status" value="1"/>
</dbReference>
<dbReference type="Gene3D" id="3.90.1150.10">
    <property type="entry name" value="Aspartate Aminotransferase, domain 1"/>
    <property type="match status" value="1"/>
</dbReference>
<evidence type="ECO:0000256" key="2">
    <source>
        <dbReference type="ARBA" id="ARBA00009236"/>
    </source>
</evidence>
<evidence type="ECO:0000313" key="12">
    <source>
        <dbReference type="EMBL" id="GAV54810.1"/>
    </source>
</evidence>
<evidence type="ECO:0000256" key="5">
    <source>
        <dbReference type="ARBA" id="ARBA00022679"/>
    </source>
</evidence>
<evidence type="ECO:0000259" key="11">
    <source>
        <dbReference type="Pfam" id="PF00266"/>
    </source>
</evidence>
<evidence type="ECO:0000313" key="13">
    <source>
        <dbReference type="Proteomes" id="UP000187013"/>
    </source>
</evidence>
<dbReference type="GO" id="GO:0005777">
    <property type="term" value="C:peroxisome"/>
    <property type="evidence" value="ECO:0007669"/>
    <property type="project" value="TreeGrafter"/>
</dbReference>
<evidence type="ECO:0000256" key="10">
    <source>
        <dbReference type="RuleBase" id="RU004504"/>
    </source>
</evidence>
<dbReference type="SUPFAM" id="SSF53383">
    <property type="entry name" value="PLP-dependent transferases"/>
    <property type="match status" value="1"/>
</dbReference>
<comment type="cofactor">
    <cofactor evidence="1 8 10">
        <name>pyridoxal 5'-phosphate</name>
        <dbReference type="ChEBI" id="CHEBI:597326"/>
    </cofactor>
</comment>
<evidence type="ECO:0000256" key="7">
    <source>
        <dbReference type="PIRSR" id="PIRSR000524-1"/>
    </source>
</evidence>
<protein>
    <recommendedName>
        <fullName evidence="3">alanine--glyoxylate transaminase</fullName>
        <ecNumber evidence="3">2.6.1.44</ecNumber>
    </recommendedName>
</protein>
<dbReference type="InterPro" id="IPR015421">
    <property type="entry name" value="PyrdxlP-dep_Trfase_major"/>
</dbReference>
<dbReference type="InterPro" id="IPR020578">
    <property type="entry name" value="Aminotrans_V_PyrdxlP_BS"/>
</dbReference>
<dbReference type="EC" id="2.6.1.44" evidence="3"/>
<evidence type="ECO:0000256" key="6">
    <source>
        <dbReference type="ARBA" id="ARBA00022898"/>
    </source>
</evidence>
<dbReference type="Pfam" id="PF00266">
    <property type="entry name" value="Aminotran_5"/>
    <property type="match status" value="1"/>
</dbReference>
<dbReference type="PANTHER" id="PTHR21152:SF24">
    <property type="entry name" value="ALANINE--GLYOXYLATE AMINOTRANSFERASE 1"/>
    <property type="match status" value="1"/>
</dbReference>
<comment type="caution">
    <text evidence="12">The sequence shown here is derived from an EMBL/GenBank/DDBJ whole genome shotgun (WGS) entry which is preliminary data.</text>
</comment>
<dbReference type="PANTHER" id="PTHR21152">
    <property type="entry name" value="AMINOTRANSFERASE CLASS V"/>
    <property type="match status" value="1"/>
</dbReference>
<gene>
    <name evidence="12" type="ORF">ZYGR_0AS01330</name>
</gene>